<organism evidence="11 12">
    <name type="scientific">Didymella heteroderae</name>
    <dbReference type="NCBI Taxonomy" id="1769908"/>
    <lineage>
        <taxon>Eukaryota</taxon>
        <taxon>Fungi</taxon>
        <taxon>Dikarya</taxon>
        <taxon>Ascomycota</taxon>
        <taxon>Pezizomycotina</taxon>
        <taxon>Dothideomycetes</taxon>
        <taxon>Pleosporomycetidae</taxon>
        <taxon>Pleosporales</taxon>
        <taxon>Pleosporineae</taxon>
        <taxon>Didymellaceae</taxon>
        <taxon>Didymella</taxon>
    </lineage>
</organism>
<evidence type="ECO:0000256" key="7">
    <source>
        <dbReference type="ARBA" id="ARBA00023277"/>
    </source>
</evidence>
<name>A0A9P4WV42_9PLEO</name>
<evidence type="ECO:0000256" key="8">
    <source>
        <dbReference type="ARBA" id="ARBA00023326"/>
    </source>
</evidence>
<dbReference type="EC" id="3.1.1.73" evidence="2"/>
<comment type="caution">
    <text evidence="11">The sequence shown here is derived from an EMBL/GenBank/DDBJ whole genome shotgun (WGS) entry which is preliminary data.</text>
</comment>
<evidence type="ECO:0000313" key="11">
    <source>
        <dbReference type="EMBL" id="KAF3042890.1"/>
    </source>
</evidence>
<dbReference type="PROSITE" id="PS51257">
    <property type="entry name" value="PROKAR_LIPOPROTEIN"/>
    <property type="match status" value="1"/>
</dbReference>
<dbReference type="GO" id="GO:0005576">
    <property type="term" value="C:extracellular region"/>
    <property type="evidence" value="ECO:0007669"/>
    <property type="project" value="UniProtKB-SubCell"/>
</dbReference>
<dbReference type="InterPro" id="IPR029058">
    <property type="entry name" value="AB_hydrolase_fold"/>
</dbReference>
<evidence type="ECO:0000256" key="3">
    <source>
        <dbReference type="ARBA" id="ARBA00022525"/>
    </source>
</evidence>
<dbReference type="Proteomes" id="UP000758155">
    <property type="component" value="Unassembled WGS sequence"/>
</dbReference>
<dbReference type="GO" id="GO:0030600">
    <property type="term" value="F:feruloyl esterase activity"/>
    <property type="evidence" value="ECO:0007669"/>
    <property type="project" value="UniProtKB-EC"/>
</dbReference>
<keyword evidence="7" id="KW-0119">Carbohydrate metabolism</keyword>
<reference evidence="11" key="1">
    <citation type="submission" date="2019-04" db="EMBL/GenBank/DDBJ databases">
        <title>Sequencing of skin fungus with MAO and IRED activity.</title>
        <authorList>
            <person name="Marsaioli A.J."/>
            <person name="Bonatto J.M.C."/>
            <person name="Reis Junior O."/>
        </authorList>
    </citation>
    <scope>NUCLEOTIDE SEQUENCE</scope>
    <source>
        <strain evidence="11">28M1</strain>
    </source>
</reference>
<feature type="signal peptide" evidence="10">
    <location>
        <begin position="1"/>
        <end position="17"/>
    </location>
</feature>
<feature type="chain" id="PRO_5040266664" description="feruloyl esterase" evidence="10">
    <location>
        <begin position="18"/>
        <end position="329"/>
    </location>
</feature>
<keyword evidence="8" id="KW-0624">Polysaccharide degradation</keyword>
<evidence type="ECO:0000256" key="5">
    <source>
        <dbReference type="ARBA" id="ARBA00022729"/>
    </source>
</evidence>
<comment type="subcellular location">
    <subcellularLocation>
        <location evidence="1">Secreted</location>
    </subcellularLocation>
</comment>
<evidence type="ECO:0000256" key="2">
    <source>
        <dbReference type="ARBA" id="ARBA00013091"/>
    </source>
</evidence>
<dbReference type="EMBL" id="SWKV01000014">
    <property type="protein sequence ID" value="KAF3042890.1"/>
    <property type="molecule type" value="Genomic_DNA"/>
</dbReference>
<evidence type="ECO:0000256" key="6">
    <source>
        <dbReference type="ARBA" id="ARBA00022801"/>
    </source>
</evidence>
<dbReference type="SUPFAM" id="SSF53474">
    <property type="entry name" value="alpha/beta-Hydrolases"/>
    <property type="match status" value="1"/>
</dbReference>
<dbReference type="PANTHER" id="PTHR38050:SF2">
    <property type="entry name" value="FERULOYL ESTERASE C-RELATED"/>
    <property type="match status" value="1"/>
</dbReference>
<evidence type="ECO:0000256" key="10">
    <source>
        <dbReference type="SAM" id="SignalP"/>
    </source>
</evidence>
<evidence type="ECO:0000256" key="9">
    <source>
        <dbReference type="ARBA" id="ARBA00034075"/>
    </source>
</evidence>
<accession>A0A9P4WV42</accession>
<dbReference type="GO" id="GO:0045493">
    <property type="term" value="P:xylan catabolic process"/>
    <property type="evidence" value="ECO:0007669"/>
    <property type="project" value="UniProtKB-KW"/>
</dbReference>
<dbReference type="Gene3D" id="3.40.50.1820">
    <property type="entry name" value="alpha/beta hydrolase"/>
    <property type="match status" value="1"/>
</dbReference>
<evidence type="ECO:0000256" key="4">
    <source>
        <dbReference type="ARBA" id="ARBA00022651"/>
    </source>
</evidence>
<comment type="catalytic activity">
    <reaction evidence="9">
        <text>feruloyl-polysaccharide + H2O = ferulate + polysaccharide.</text>
        <dbReference type="EC" id="3.1.1.73"/>
    </reaction>
</comment>
<keyword evidence="12" id="KW-1185">Reference proteome</keyword>
<keyword evidence="4" id="KW-0858">Xylan degradation</keyword>
<protein>
    <recommendedName>
        <fullName evidence="2">feruloyl esterase</fullName>
        <ecNumber evidence="2">3.1.1.73</ecNumber>
    </recommendedName>
</protein>
<evidence type="ECO:0000256" key="1">
    <source>
        <dbReference type="ARBA" id="ARBA00004613"/>
    </source>
</evidence>
<sequence>MKFSGLSLTLFLSLANAASSGCRTALPSGLTPGSSTHNLTLSSKSVIGTTTQRQYILHLPANYKPSNDAPTPLIVAFHGQSQPAWSMEKISELSNPEFNKATIVAYPEGMDVQSPGVQWLGDPLAPNSSVIDDRIFVSELLSHLEATLCIDEARIYAAGLSNGGGLTGLLMCDAHLGRRFAAFATVAGAFYPDASLTEPLFQSECSPDLQTRTVKYINFHGLADTVVAYNGTNAPPPASIPVPEWVGSWAERNGCDAPIVSEAEGGTVQERIWMCRGMQDTVVHRMIEGFGHGWPSKKNQGEPFETLRGGPTGWDATPLLLEWFGRWTL</sequence>
<dbReference type="InterPro" id="IPR043595">
    <property type="entry name" value="FaeB/C/D"/>
</dbReference>
<evidence type="ECO:0000313" key="12">
    <source>
        <dbReference type="Proteomes" id="UP000758155"/>
    </source>
</evidence>
<keyword evidence="3" id="KW-0964">Secreted</keyword>
<dbReference type="PANTHER" id="PTHR38050">
    <property type="match status" value="1"/>
</dbReference>
<gene>
    <name evidence="11" type="ORF">E8E12_004418</name>
</gene>
<dbReference type="AlphaFoldDB" id="A0A9P4WV42"/>
<proteinExistence type="predicted"/>
<dbReference type="OrthoDB" id="424610at2759"/>
<keyword evidence="6" id="KW-0378">Hydrolase</keyword>
<keyword evidence="5 10" id="KW-0732">Signal</keyword>